<dbReference type="FunFam" id="2.60.40.10:FF:000178">
    <property type="entry name" value="E3 ubiquitin-protein ligase TRIM9 isoform X1"/>
    <property type="match status" value="1"/>
</dbReference>
<dbReference type="InterPro" id="IPR043136">
    <property type="entry name" value="B30.2/SPRY_sf"/>
</dbReference>
<keyword evidence="6" id="KW-1185">Reference proteome</keyword>
<dbReference type="SUPFAM" id="SSF49265">
    <property type="entry name" value="Fibronectin type III"/>
    <property type="match status" value="1"/>
</dbReference>
<comment type="caution">
    <text evidence="5">The sequence shown here is derived from an EMBL/GenBank/DDBJ whole genome shotgun (WGS) entry which is preliminary data.</text>
</comment>
<evidence type="ECO:0000259" key="3">
    <source>
        <dbReference type="PROSITE" id="PS50188"/>
    </source>
</evidence>
<evidence type="ECO:0000259" key="4">
    <source>
        <dbReference type="PROSITE" id="PS50853"/>
    </source>
</evidence>
<name>A0A2G8K3B2_STIJA</name>
<dbReference type="InterPro" id="IPR003877">
    <property type="entry name" value="SPRY_dom"/>
</dbReference>
<dbReference type="Gene3D" id="2.60.40.10">
    <property type="entry name" value="Immunoglobulins"/>
    <property type="match status" value="1"/>
</dbReference>
<feature type="domain" description="Fibronectin type-III" evidence="4">
    <location>
        <begin position="29"/>
        <end position="122"/>
    </location>
</feature>
<feature type="chain" id="PRO_5013863048" evidence="2">
    <location>
        <begin position="23"/>
        <end position="310"/>
    </location>
</feature>
<organism evidence="5 6">
    <name type="scientific">Stichopus japonicus</name>
    <name type="common">Sea cucumber</name>
    <dbReference type="NCBI Taxonomy" id="307972"/>
    <lineage>
        <taxon>Eukaryota</taxon>
        <taxon>Metazoa</taxon>
        <taxon>Echinodermata</taxon>
        <taxon>Eleutherozoa</taxon>
        <taxon>Echinozoa</taxon>
        <taxon>Holothuroidea</taxon>
        <taxon>Aspidochirotacea</taxon>
        <taxon>Aspidochirotida</taxon>
        <taxon>Stichopodidae</taxon>
        <taxon>Apostichopus</taxon>
    </lineage>
</organism>
<protein>
    <submittedName>
        <fullName evidence="5">Putative E3 ubiquitin-protein ligase TRIM9</fullName>
    </submittedName>
</protein>
<dbReference type="AlphaFoldDB" id="A0A2G8K3B2"/>
<dbReference type="FunFam" id="2.60.120.920:FF:000009">
    <property type="entry name" value="E3 ubiquitin-protein ligase TRIM9 isoform X1"/>
    <property type="match status" value="1"/>
</dbReference>
<dbReference type="PANTHER" id="PTHR24099:SF15">
    <property type="entry name" value="E3 UBIQUITIN-PROTEIN LIGASE TRIM9"/>
    <property type="match status" value="1"/>
</dbReference>
<dbReference type="SMART" id="SM00449">
    <property type="entry name" value="SPRY"/>
    <property type="match status" value="1"/>
</dbReference>
<dbReference type="InterPro" id="IPR013783">
    <property type="entry name" value="Ig-like_fold"/>
</dbReference>
<dbReference type="InterPro" id="IPR003961">
    <property type="entry name" value="FN3_dom"/>
</dbReference>
<dbReference type="PROSITE" id="PS50853">
    <property type="entry name" value="FN3"/>
    <property type="match status" value="1"/>
</dbReference>
<feature type="domain" description="B30.2/SPRY" evidence="3">
    <location>
        <begin position="111"/>
        <end position="293"/>
    </location>
</feature>
<keyword evidence="1" id="KW-0175">Coiled coil</keyword>
<evidence type="ECO:0000256" key="2">
    <source>
        <dbReference type="SAM" id="SignalP"/>
    </source>
</evidence>
<accession>A0A2G8K3B2</accession>
<reference evidence="5 6" key="1">
    <citation type="journal article" date="2017" name="PLoS Biol.">
        <title>The sea cucumber genome provides insights into morphological evolution and visceral regeneration.</title>
        <authorList>
            <person name="Zhang X."/>
            <person name="Sun L."/>
            <person name="Yuan J."/>
            <person name="Sun Y."/>
            <person name="Gao Y."/>
            <person name="Zhang L."/>
            <person name="Li S."/>
            <person name="Dai H."/>
            <person name="Hamel J.F."/>
            <person name="Liu C."/>
            <person name="Yu Y."/>
            <person name="Liu S."/>
            <person name="Lin W."/>
            <person name="Guo K."/>
            <person name="Jin S."/>
            <person name="Xu P."/>
            <person name="Storey K.B."/>
            <person name="Huan P."/>
            <person name="Zhang T."/>
            <person name="Zhou Y."/>
            <person name="Zhang J."/>
            <person name="Lin C."/>
            <person name="Li X."/>
            <person name="Xing L."/>
            <person name="Huo D."/>
            <person name="Sun M."/>
            <person name="Wang L."/>
            <person name="Mercier A."/>
            <person name="Li F."/>
            <person name="Yang H."/>
            <person name="Xiang J."/>
        </authorList>
    </citation>
    <scope>NUCLEOTIDE SEQUENCE [LARGE SCALE GENOMIC DNA]</scope>
    <source>
        <strain evidence="5">Shaxun</strain>
        <tissue evidence="5">Muscle</tissue>
    </source>
</reference>
<dbReference type="CDD" id="cd00063">
    <property type="entry name" value="FN3"/>
    <property type="match status" value="1"/>
</dbReference>
<dbReference type="Proteomes" id="UP000230750">
    <property type="component" value="Unassembled WGS sequence"/>
</dbReference>
<dbReference type="SUPFAM" id="SSF49899">
    <property type="entry name" value="Concanavalin A-like lectins/glucanases"/>
    <property type="match status" value="1"/>
</dbReference>
<dbReference type="EMBL" id="MRZV01000928">
    <property type="protein sequence ID" value="PIK42506.1"/>
    <property type="molecule type" value="Genomic_DNA"/>
</dbReference>
<dbReference type="PANTHER" id="PTHR24099">
    <property type="entry name" value="E3 UBIQUITIN-PROTEIN LIGASE TRIM36-RELATED"/>
    <property type="match status" value="1"/>
</dbReference>
<dbReference type="InterPro" id="IPR036116">
    <property type="entry name" value="FN3_sf"/>
</dbReference>
<sequence>MNGARFLSLFTTSGLLLLCVFSLFCSNFSPDPPIIIPSECSAENNSVTIAWQAHPSSWVEGYVLELDDGNNGAFREVYCGRETICTVDGLHFDTTYHAGLKPTTTLEKGIIVIPSAYRLRSVDEKYQVAWFQPDPRTAHQDILFLNDNLTITCQSLDDRVVLGNVGFSKGVHYWEVTIDRYDNHPDPAFGVARFDCTKDQMLGKDEKSWSMYIDSNRSWFIHNNAHSDRTEGGIGVGSVIGVLLDLDKQTLCFYVNDRRQGPVAFTGLKGVFFPSISLNRNVQLTVHPGLDIPAGDEDDENRLMFNERVS</sequence>
<evidence type="ECO:0000313" key="5">
    <source>
        <dbReference type="EMBL" id="PIK42506.1"/>
    </source>
</evidence>
<evidence type="ECO:0000256" key="1">
    <source>
        <dbReference type="ARBA" id="ARBA00023054"/>
    </source>
</evidence>
<gene>
    <name evidence="5" type="ORF">BSL78_20635</name>
</gene>
<dbReference type="InterPro" id="IPR013320">
    <property type="entry name" value="ConA-like_dom_sf"/>
</dbReference>
<evidence type="ECO:0000313" key="6">
    <source>
        <dbReference type="Proteomes" id="UP000230750"/>
    </source>
</evidence>
<dbReference type="InterPro" id="IPR001870">
    <property type="entry name" value="B30.2/SPRY"/>
</dbReference>
<dbReference type="PROSITE" id="PS50188">
    <property type="entry name" value="B302_SPRY"/>
    <property type="match status" value="1"/>
</dbReference>
<keyword evidence="2" id="KW-0732">Signal</keyword>
<feature type="signal peptide" evidence="2">
    <location>
        <begin position="1"/>
        <end position="22"/>
    </location>
</feature>
<dbReference type="OrthoDB" id="295536at2759"/>
<dbReference type="CDD" id="cd12889">
    <property type="entry name" value="SPRY_PRY_TRIM67_9"/>
    <property type="match status" value="1"/>
</dbReference>
<dbReference type="InterPro" id="IPR050617">
    <property type="entry name" value="E3_ligase_FN3/SPRY"/>
</dbReference>
<dbReference type="Gene3D" id="2.60.120.920">
    <property type="match status" value="1"/>
</dbReference>
<dbReference type="Pfam" id="PF00622">
    <property type="entry name" value="SPRY"/>
    <property type="match status" value="1"/>
</dbReference>
<dbReference type="STRING" id="307972.A0A2G8K3B2"/>
<proteinExistence type="predicted"/>